<dbReference type="GO" id="GO:0000049">
    <property type="term" value="F:tRNA binding"/>
    <property type="evidence" value="ECO:0007669"/>
    <property type="project" value="InterPro"/>
</dbReference>
<dbReference type="InterPro" id="IPR045462">
    <property type="entry name" value="aa-tRNA-synth_I_cd-bd"/>
</dbReference>
<reference evidence="9" key="1">
    <citation type="journal article" date="2014" name="Front. Microbiol.">
        <title>High frequency of phylogenetically diverse reductive dehalogenase-homologous genes in deep subseafloor sedimentary metagenomes.</title>
        <authorList>
            <person name="Kawai M."/>
            <person name="Futagami T."/>
            <person name="Toyoda A."/>
            <person name="Takaki Y."/>
            <person name="Nishi S."/>
            <person name="Hori S."/>
            <person name="Arai W."/>
            <person name="Tsubouchi T."/>
            <person name="Morono Y."/>
            <person name="Uchiyama I."/>
            <person name="Ito T."/>
            <person name="Fujiyama A."/>
            <person name="Inagaki F."/>
            <person name="Takami H."/>
        </authorList>
    </citation>
    <scope>NUCLEOTIDE SEQUENCE</scope>
    <source>
        <strain evidence="9">Expedition CK06-06</strain>
    </source>
</reference>
<evidence type="ECO:0000256" key="2">
    <source>
        <dbReference type="ARBA" id="ARBA00022598"/>
    </source>
</evidence>
<feature type="domain" description="Glutamyl/glutaminyl-tRNA synthetase class Ib catalytic" evidence="7">
    <location>
        <begin position="4"/>
        <end position="245"/>
    </location>
</feature>
<dbReference type="InterPro" id="IPR049940">
    <property type="entry name" value="GluQ/Sye"/>
</dbReference>
<name>X1SNR5_9ZZZZ</name>
<dbReference type="GO" id="GO:0006424">
    <property type="term" value="P:glutamyl-tRNA aminoacylation"/>
    <property type="evidence" value="ECO:0007669"/>
    <property type="project" value="InterPro"/>
</dbReference>
<feature type="non-terminal residue" evidence="9">
    <location>
        <position position="444"/>
    </location>
</feature>
<dbReference type="NCBIfam" id="TIGR00464">
    <property type="entry name" value="gltX_bact"/>
    <property type="match status" value="1"/>
</dbReference>
<dbReference type="Gene3D" id="3.40.50.620">
    <property type="entry name" value="HUPs"/>
    <property type="match status" value="1"/>
</dbReference>
<dbReference type="AlphaFoldDB" id="X1SNR5"/>
<evidence type="ECO:0000256" key="5">
    <source>
        <dbReference type="ARBA" id="ARBA00022917"/>
    </source>
</evidence>
<keyword evidence="3" id="KW-0547">Nucleotide-binding</keyword>
<gene>
    <name evidence="9" type="ORF">S12H4_14258</name>
</gene>
<dbReference type="InterPro" id="IPR008925">
    <property type="entry name" value="aa_tRNA-synth_I_cd-bd_sf"/>
</dbReference>
<evidence type="ECO:0000256" key="6">
    <source>
        <dbReference type="ARBA" id="ARBA00023146"/>
    </source>
</evidence>
<keyword evidence="5" id="KW-0648">Protein biosynthesis</keyword>
<comment type="caution">
    <text evidence="9">The sequence shown here is derived from an EMBL/GenBank/DDBJ whole genome shotgun (WGS) entry which is preliminary data.</text>
</comment>
<organism evidence="9">
    <name type="scientific">marine sediment metagenome</name>
    <dbReference type="NCBI Taxonomy" id="412755"/>
    <lineage>
        <taxon>unclassified sequences</taxon>
        <taxon>metagenomes</taxon>
        <taxon>ecological metagenomes</taxon>
    </lineage>
</organism>
<dbReference type="GO" id="GO:0004818">
    <property type="term" value="F:glutamate-tRNA ligase activity"/>
    <property type="evidence" value="ECO:0007669"/>
    <property type="project" value="InterPro"/>
</dbReference>
<dbReference type="PANTHER" id="PTHR43311">
    <property type="entry name" value="GLUTAMATE--TRNA LIGASE"/>
    <property type="match status" value="1"/>
</dbReference>
<dbReference type="PANTHER" id="PTHR43311:SF2">
    <property type="entry name" value="GLUTAMATE--TRNA LIGASE, MITOCHONDRIAL-RELATED"/>
    <property type="match status" value="1"/>
</dbReference>
<dbReference type="InterPro" id="IPR004527">
    <property type="entry name" value="Glu-tRNA-ligase_bac/mito"/>
</dbReference>
<comment type="similarity">
    <text evidence="1">Belongs to the class-I aminoacyl-tRNA synthetase family. Glutamate--tRNA ligase type 1 subfamily.</text>
</comment>
<keyword evidence="2" id="KW-0436">Ligase</keyword>
<dbReference type="Pfam" id="PF00749">
    <property type="entry name" value="tRNA-synt_1c"/>
    <property type="match status" value="1"/>
</dbReference>
<feature type="domain" description="Aminoacyl-tRNA synthetase class I anticodon-binding" evidence="8">
    <location>
        <begin position="259"/>
        <end position="385"/>
    </location>
</feature>
<protein>
    <submittedName>
        <fullName evidence="9">Uncharacterized protein</fullName>
    </submittedName>
</protein>
<dbReference type="Pfam" id="PF19269">
    <property type="entry name" value="Anticodon_2"/>
    <property type="match status" value="1"/>
</dbReference>
<evidence type="ECO:0000256" key="3">
    <source>
        <dbReference type="ARBA" id="ARBA00022741"/>
    </source>
</evidence>
<dbReference type="SUPFAM" id="SSF48163">
    <property type="entry name" value="An anticodon-binding domain of class I aminoacyl-tRNA synthetases"/>
    <property type="match status" value="1"/>
</dbReference>
<keyword evidence="6" id="KW-0030">Aminoacyl-tRNA synthetase</keyword>
<dbReference type="EMBL" id="BARW01006792">
    <property type="protein sequence ID" value="GAI80801.1"/>
    <property type="molecule type" value="Genomic_DNA"/>
</dbReference>
<sequence length="444" mass="51334">GGKYGPYFQSQRLEIYHEVAEQLISQGDAYYCYCSPHRLEEMRAEQVRYKQSPGYDRRCRNLSQEERSRKEAEGITPVVRFQTPLTGQTGFNDLIRGQVTFDNNTLDDFVLLKSDGYPTYHLASVVDDHLMEISHVLRAEEWLSSTPRHLILYQALEFEPPQFAHLPMILGADRAKLSKRHGASSITEYREQGYLPETMVNFLSLLCWSLDDKTELMSRDELIQNFSLERVSQTAAIFNHEKLYWMNGVFLRELSHEELLRKIMPFLESGLPEEVKRPIFKEYVSRIVPLTRERINTLAEAATYADFFFLDKLEYATSLLMGRKMTTETTLKALKSAQEKLSLLESFDHDSLEGTLRPLAEELGLNAGQLFSPLRVATTGRTAAPPPSLRRWRCWVKKDVWRGLDLIHILLSWSAATTNNTGRKKLIFRCLPWRRFPLRANSGL</sequence>
<evidence type="ECO:0000313" key="9">
    <source>
        <dbReference type="EMBL" id="GAI80801.1"/>
    </source>
</evidence>
<dbReference type="SUPFAM" id="SSF52374">
    <property type="entry name" value="Nucleotidylyl transferase"/>
    <property type="match status" value="1"/>
</dbReference>
<accession>X1SNR5</accession>
<proteinExistence type="inferred from homology"/>
<dbReference type="GO" id="GO:0005524">
    <property type="term" value="F:ATP binding"/>
    <property type="evidence" value="ECO:0007669"/>
    <property type="project" value="UniProtKB-KW"/>
</dbReference>
<keyword evidence="4" id="KW-0067">ATP-binding</keyword>
<evidence type="ECO:0000256" key="1">
    <source>
        <dbReference type="ARBA" id="ARBA00007894"/>
    </source>
</evidence>
<dbReference type="Gene3D" id="1.10.10.350">
    <property type="match status" value="1"/>
</dbReference>
<dbReference type="InterPro" id="IPR020058">
    <property type="entry name" value="Glu/Gln-tRNA-synth_Ib_cat-dom"/>
</dbReference>
<evidence type="ECO:0000259" key="8">
    <source>
        <dbReference type="Pfam" id="PF19269"/>
    </source>
</evidence>
<evidence type="ECO:0000259" key="7">
    <source>
        <dbReference type="Pfam" id="PF00749"/>
    </source>
</evidence>
<evidence type="ECO:0000256" key="4">
    <source>
        <dbReference type="ARBA" id="ARBA00022840"/>
    </source>
</evidence>
<dbReference type="InterPro" id="IPR014729">
    <property type="entry name" value="Rossmann-like_a/b/a_fold"/>
</dbReference>
<feature type="non-terminal residue" evidence="9">
    <location>
        <position position="1"/>
    </location>
</feature>
<dbReference type="InterPro" id="IPR020751">
    <property type="entry name" value="aa-tRNA-synth_I_codon-bd_sub2"/>
</dbReference>